<dbReference type="EMBL" id="LZYO01000159">
    <property type="protein sequence ID" value="ODH27524.1"/>
    <property type="molecule type" value="Genomic_DNA"/>
</dbReference>
<proteinExistence type="inferred from homology"/>
<accession>A0A1D2JDW5</accession>
<dbReference type="SUPFAM" id="SSF53474">
    <property type="entry name" value="alpha/beta-Hydrolases"/>
    <property type="match status" value="1"/>
</dbReference>
<keyword evidence="4" id="KW-0732">Signal</keyword>
<evidence type="ECO:0000256" key="2">
    <source>
        <dbReference type="ARBA" id="ARBA00012423"/>
    </source>
</evidence>
<dbReference type="VEuPathDB" id="FungiDB:PABG_05814"/>
<dbReference type="GO" id="GO:0008474">
    <property type="term" value="F:palmitoyl-(protein) hydrolase activity"/>
    <property type="evidence" value="ECO:0007669"/>
    <property type="project" value="UniProtKB-EC"/>
</dbReference>
<dbReference type="PRINTS" id="PR00414">
    <property type="entry name" value="PPTHIESTRASE"/>
</dbReference>
<dbReference type="VEuPathDB" id="FungiDB:PADG_06155"/>
<dbReference type="VEuPathDB" id="FungiDB:PABG_05813"/>
<reference evidence="10 11" key="1">
    <citation type="submission" date="2016-06" db="EMBL/GenBank/DDBJ databases">
        <authorList>
            <person name="Kjaerup R.B."/>
            <person name="Dalgaard T.S."/>
            <person name="Juul-Madsen H.R."/>
        </authorList>
    </citation>
    <scope>NUCLEOTIDE SEQUENCE [LARGE SCALE GENOMIC DNA]</scope>
    <source>
        <strain evidence="10 11">Pb300</strain>
    </source>
</reference>
<evidence type="ECO:0000313" key="11">
    <source>
        <dbReference type="Proteomes" id="UP000242814"/>
    </source>
</evidence>
<protein>
    <recommendedName>
        <fullName evidence="3">Palmitoyl-protein thioesterase 1</fullName>
        <ecNumber evidence="2">3.1.2.22</ecNumber>
    </recommendedName>
    <alternativeName>
        <fullName evidence="8">Palmitoyl-protein hydrolase 1</fullName>
    </alternativeName>
</protein>
<feature type="region of interest" description="Disordered" evidence="9">
    <location>
        <begin position="84"/>
        <end position="131"/>
    </location>
</feature>
<feature type="compositionally biased region" description="Polar residues" evidence="9">
    <location>
        <begin position="95"/>
        <end position="131"/>
    </location>
</feature>
<feature type="region of interest" description="Disordered" evidence="9">
    <location>
        <begin position="530"/>
        <end position="644"/>
    </location>
</feature>
<gene>
    <name evidence="10" type="ORF">ACO22_04157</name>
</gene>
<feature type="compositionally biased region" description="Low complexity" evidence="9">
    <location>
        <begin position="539"/>
        <end position="549"/>
    </location>
</feature>
<dbReference type="InterPro" id="IPR029058">
    <property type="entry name" value="AB_hydrolase_fold"/>
</dbReference>
<feature type="region of interest" description="Disordered" evidence="9">
    <location>
        <begin position="406"/>
        <end position="447"/>
    </location>
</feature>
<evidence type="ECO:0000256" key="9">
    <source>
        <dbReference type="SAM" id="MobiDB-lite"/>
    </source>
</evidence>
<feature type="compositionally biased region" description="Basic and acidic residues" evidence="9">
    <location>
        <begin position="591"/>
        <end position="607"/>
    </location>
</feature>
<dbReference type="AlphaFoldDB" id="A0A1D2JDW5"/>
<keyword evidence="5" id="KW-0378">Hydrolase</keyword>
<name>A0A1D2JDW5_PARBR</name>
<evidence type="ECO:0000313" key="10">
    <source>
        <dbReference type="EMBL" id="ODH27524.1"/>
    </source>
</evidence>
<evidence type="ECO:0000256" key="7">
    <source>
        <dbReference type="ARBA" id="ARBA00023180"/>
    </source>
</evidence>
<organism evidence="10 11">
    <name type="scientific">Paracoccidioides brasiliensis</name>
    <dbReference type="NCBI Taxonomy" id="121759"/>
    <lineage>
        <taxon>Eukaryota</taxon>
        <taxon>Fungi</taxon>
        <taxon>Dikarya</taxon>
        <taxon>Ascomycota</taxon>
        <taxon>Pezizomycotina</taxon>
        <taxon>Eurotiomycetes</taxon>
        <taxon>Eurotiomycetidae</taxon>
        <taxon>Onygenales</taxon>
        <taxon>Ajellomycetaceae</taxon>
        <taxon>Paracoccidioides</taxon>
    </lineage>
</organism>
<evidence type="ECO:0000256" key="4">
    <source>
        <dbReference type="ARBA" id="ARBA00022729"/>
    </source>
</evidence>
<feature type="region of interest" description="Disordered" evidence="9">
    <location>
        <begin position="467"/>
        <end position="512"/>
    </location>
</feature>
<evidence type="ECO:0000256" key="3">
    <source>
        <dbReference type="ARBA" id="ARBA00014212"/>
    </source>
</evidence>
<dbReference type="InterPro" id="IPR002472">
    <property type="entry name" value="Palm_thioest"/>
</dbReference>
<dbReference type="VEuPathDB" id="FungiDB:PADG_06154"/>
<keyword evidence="6" id="KW-1015">Disulfide bond</keyword>
<sequence>MNWTGGRLQRHSHKSHKFLKTIQKQYFAKARLKAQKRLSNGPSTPPAGSLLSRHLHGRVSPQQMRERINRYKAHESRHLICKGKNVSSHHHHSNETIFSPSNPSLDQSHGSQTSRLQSSSLNAPAQYPQLNDPFSLQQHRKLQAETPEAQSFEDLRQKLLKRKDWVNLSIARPLRISRFLKSNRHVENLAKRRHRVQQEMDDHILNQDAESDADIEAGTMLDSPSNCLDCNGLDMDFSDRPNSNSDVIHANTHGIPTSTYNLGINGKNISQLKLGLEMEMLRAKGLDSQKLYPERSSPTNGVSYEPYRRGSVDVELPIMFETSRRHMFLDHQKHNPSSLRPPLPAGPSDCRRCSSAAVHCHTREDIFIGHLSNYGSVLKSDSHSQSQDPSESMLLDNEEIYISTPIETELRNNKQHRPQATSSNGDRGSTLHQGQYSSPPMSDIQSHSSTFNQLDVYQSSSVGQLGSLNNTEAVDTRKHRSTRVRSPNAPKNPNPPRNQTAVPANHPRLPSPELQMQYCMHPERFPDDSLRYHVPNPYNSSNTSAVSDSDSFDDQSELRIRRDPSFVLNHSTREKSTPASLGSQDFLSSPNRREGTERGSSPKDKHGITGHYQCSSTPPTRLGSKISAEPEAPAVKPQGNRDLNAARDTYADDYLWKRFIFGSVLGNSQQTSGYSKLPSPARVEASERAIADGPAYIRSLSEPNESCNETLSHIEATHSMFVLDSANSNDQGIESDSSGCEVSCQDAVQDTLGLDVADNSAPHFLELDGPSSLRSLALHASALPRIQQEQPILSEIGPLPLVIWHGLGDDYGNDGLKHVASLAEDVVPGTYVYIVTLGNSPTADREATFFGNITTQLHEICESIGKDKILSTAPAINALGFSQGGQFLRGYIERCNSPPVRNFVTFGSQHNGISSFQSCNTTGDWICKGVEALLRLGRWSSFVQSRLVPAQYFRNPEEMDDYLAYSNFLADINNERPVKNKTYKENLAKLNKFAMYMFENDTTMVPKESAHFSEVNTTDGTVTPLKSRVLYQEDWIGLKELDEQGKLDFRTISGQHMQFSDQTLREVLQEYFGPIELGGEVDAVWTDLEVQAVLLDE</sequence>
<feature type="compositionally biased region" description="Polar residues" evidence="9">
    <location>
        <begin position="418"/>
        <end position="447"/>
    </location>
</feature>
<dbReference type="Gene3D" id="3.40.50.1820">
    <property type="entry name" value="alpha/beta hydrolase"/>
    <property type="match status" value="1"/>
</dbReference>
<comment type="similarity">
    <text evidence="1">Belongs to the palmitoyl-protein thioesterase family.</text>
</comment>
<dbReference type="PANTHER" id="PTHR11247:SF8">
    <property type="entry name" value="PALMITOYL-PROTEIN THIOESTERASE 1"/>
    <property type="match status" value="1"/>
</dbReference>
<feature type="region of interest" description="Disordered" evidence="9">
    <location>
        <begin position="36"/>
        <end position="63"/>
    </location>
</feature>
<evidence type="ECO:0000256" key="1">
    <source>
        <dbReference type="ARBA" id="ARBA00010758"/>
    </source>
</evidence>
<keyword evidence="7" id="KW-0325">Glycoprotein</keyword>
<evidence type="ECO:0000256" key="5">
    <source>
        <dbReference type="ARBA" id="ARBA00022801"/>
    </source>
</evidence>
<dbReference type="PANTHER" id="PTHR11247">
    <property type="entry name" value="PALMITOYL-PROTEIN THIOESTERASE/DOLICHYLDIPHOSPHATASE 1"/>
    <property type="match status" value="1"/>
</dbReference>
<dbReference type="Pfam" id="PF02089">
    <property type="entry name" value="Palm_thioest"/>
    <property type="match status" value="1"/>
</dbReference>
<evidence type="ECO:0000256" key="8">
    <source>
        <dbReference type="ARBA" id="ARBA00031934"/>
    </source>
</evidence>
<dbReference type="FunFam" id="3.40.50.1820:FF:000107">
    <property type="entry name" value="Palmitoyl-protein thioesterase 1"/>
    <property type="match status" value="1"/>
</dbReference>
<dbReference type="Proteomes" id="UP000242814">
    <property type="component" value="Unassembled WGS sequence"/>
</dbReference>
<comment type="caution">
    <text evidence="10">The sequence shown here is derived from an EMBL/GenBank/DDBJ whole genome shotgun (WGS) entry which is preliminary data.</text>
</comment>
<evidence type="ECO:0000256" key="6">
    <source>
        <dbReference type="ARBA" id="ARBA00023157"/>
    </source>
</evidence>
<feature type="compositionally biased region" description="Polar residues" evidence="9">
    <location>
        <begin position="577"/>
        <end position="590"/>
    </location>
</feature>
<dbReference type="EC" id="3.1.2.22" evidence="2"/>